<evidence type="ECO:0000313" key="1">
    <source>
        <dbReference type="EMBL" id="ELR23307.1"/>
    </source>
</evidence>
<reference evidence="1 2" key="1">
    <citation type="journal article" date="2013" name="Genome Biol.">
        <title>Genome of Acanthamoeba castellanii highlights extensive lateral gene transfer and early evolution of tyrosine kinase signaling.</title>
        <authorList>
            <person name="Clarke M."/>
            <person name="Lohan A.J."/>
            <person name="Liu B."/>
            <person name="Lagkouvardos I."/>
            <person name="Roy S."/>
            <person name="Zafar N."/>
            <person name="Bertelli C."/>
            <person name="Schilde C."/>
            <person name="Kianianmomeni A."/>
            <person name="Burglin T.R."/>
            <person name="Frech C."/>
            <person name="Turcotte B."/>
            <person name="Kopec K.O."/>
            <person name="Synnott J.M."/>
            <person name="Choo C."/>
            <person name="Paponov I."/>
            <person name="Finkler A."/>
            <person name="Soon Heng Tan C."/>
            <person name="Hutchins A.P."/>
            <person name="Weinmeier T."/>
            <person name="Rattei T."/>
            <person name="Chu J.S."/>
            <person name="Gimenez G."/>
            <person name="Irimia M."/>
            <person name="Rigden D.J."/>
            <person name="Fitzpatrick D.A."/>
            <person name="Lorenzo-Morales J."/>
            <person name="Bateman A."/>
            <person name="Chiu C.H."/>
            <person name="Tang P."/>
            <person name="Hegemann P."/>
            <person name="Fromm H."/>
            <person name="Raoult D."/>
            <person name="Greub G."/>
            <person name="Miranda-Saavedra D."/>
            <person name="Chen N."/>
            <person name="Nash P."/>
            <person name="Ginger M.L."/>
            <person name="Horn M."/>
            <person name="Schaap P."/>
            <person name="Caler L."/>
            <person name="Loftus B."/>
        </authorList>
    </citation>
    <scope>NUCLEOTIDE SEQUENCE [LARGE SCALE GENOMIC DNA]</scope>
    <source>
        <strain evidence="1 2">Neff</strain>
    </source>
</reference>
<dbReference type="EMBL" id="KB007857">
    <property type="protein sequence ID" value="ELR23307.1"/>
    <property type="molecule type" value="Genomic_DNA"/>
</dbReference>
<organism evidence="1 2">
    <name type="scientific">Acanthamoeba castellanii (strain ATCC 30010 / Neff)</name>
    <dbReference type="NCBI Taxonomy" id="1257118"/>
    <lineage>
        <taxon>Eukaryota</taxon>
        <taxon>Amoebozoa</taxon>
        <taxon>Discosea</taxon>
        <taxon>Longamoebia</taxon>
        <taxon>Centramoebida</taxon>
        <taxon>Acanthamoebidae</taxon>
        <taxon>Acanthamoeba</taxon>
    </lineage>
</organism>
<name>L8HDJ7_ACACF</name>
<proteinExistence type="predicted"/>
<dbReference type="KEGG" id="acan:ACA1_068910"/>
<gene>
    <name evidence="1" type="ORF">ACA1_068910</name>
</gene>
<dbReference type="Proteomes" id="UP000011083">
    <property type="component" value="Unassembled WGS sequence"/>
</dbReference>
<evidence type="ECO:0000313" key="2">
    <source>
        <dbReference type="Proteomes" id="UP000011083"/>
    </source>
</evidence>
<accession>L8HDJ7</accession>
<sequence length="73" mass="8676">MTCRLFNAIADMGMVWRERVHGVCWQEMAKWGQYLPDGSQMGWKNVCKSYMRLHWAELNVAKFKYNLIPGQKH</sequence>
<protein>
    <submittedName>
        <fullName evidence="1">Uncharacterized protein</fullName>
    </submittedName>
</protein>
<keyword evidence="2" id="KW-1185">Reference proteome</keyword>
<dbReference type="RefSeq" id="XP_004352835.1">
    <property type="nucleotide sequence ID" value="XM_004352783.1"/>
</dbReference>
<dbReference type="VEuPathDB" id="AmoebaDB:ACA1_068910"/>
<dbReference type="AlphaFoldDB" id="L8HDJ7"/>
<dbReference type="GeneID" id="14924280"/>